<accession>A0A955LBS1</accession>
<gene>
    <name evidence="1" type="ORF">KC669_04305</name>
</gene>
<dbReference type="AlphaFoldDB" id="A0A955LBS1"/>
<comment type="caution">
    <text evidence="1">The sequence shown here is derived from an EMBL/GenBank/DDBJ whole genome shotgun (WGS) entry which is preliminary data.</text>
</comment>
<evidence type="ECO:0000313" key="1">
    <source>
        <dbReference type="EMBL" id="MCA9387228.1"/>
    </source>
</evidence>
<dbReference type="Proteomes" id="UP000714915">
    <property type="component" value="Unassembled WGS sequence"/>
</dbReference>
<reference evidence="1" key="2">
    <citation type="journal article" date="2021" name="Microbiome">
        <title>Successional dynamics and alternative stable states in a saline activated sludge microbial community over 9 years.</title>
        <authorList>
            <person name="Wang Y."/>
            <person name="Ye J."/>
            <person name="Ju F."/>
            <person name="Liu L."/>
            <person name="Boyd J.A."/>
            <person name="Deng Y."/>
            <person name="Parks D.H."/>
            <person name="Jiang X."/>
            <person name="Yin X."/>
            <person name="Woodcroft B.J."/>
            <person name="Tyson G.W."/>
            <person name="Hugenholtz P."/>
            <person name="Polz M.F."/>
            <person name="Zhang T."/>
        </authorList>
    </citation>
    <scope>NUCLEOTIDE SEQUENCE</scope>
    <source>
        <strain evidence="1">HKST-UBA09</strain>
    </source>
</reference>
<organism evidence="1 2">
    <name type="scientific">Candidatus Dojkabacteria bacterium</name>
    <dbReference type="NCBI Taxonomy" id="2099670"/>
    <lineage>
        <taxon>Bacteria</taxon>
        <taxon>Candidatus Dojkabacteria</taxon>
    </lineage>
</organism>
<reference evidence="1" key="1">
    <citation type="submission" date="2020-04" db="EMBL/GenBank/DDBJ databases">
        <authorList>
            <person name="Zhang T."/>
        </authorList>
    </citation>
    <scope>NUCLEOTIDE SEQUENCE</scope>
    <source>
        <strain evidence="1">HKST-UBA09</strain>
    </source>
</reference>
<proteinExistence type="predicted"/>
<evidence type="ECO:0000313" key="2">
    <source>
        <dbReference type="Proteomes" id="UP000714915"/>
    </source>
</evidence>
<dbReference type="EMBL" id="JAGQLF010000069">
    <property type="protein sequence ID" value="MCA9387228.1"/>
    <property type="molecule type" value="Genomic_DNA"/>
</dbReference>
<feature type="non-terminal residue" evidence="1">
    <location>
        <position position="1"/>
    </location>
</feature>
<protein>
    <submittedName>
        <fullName evidence="1">Uncharacterized protein</fullName>
    </submittedName>
</protein>
<sequence>VPEENIISQMVLDSREVKSIIKVDVNGALDVILDKRTDVTATVTDLNEEKKIKLTESHFRNFTDDNLYLKIMLAAKHYLEGENHEYIVI</sequence>
<name>A0A955LBS1_9BACT</name>